<evidence type="ECO:0000313" key="11">
    <source>
        <dbReference type="EMBL" id="VDM98795.1"/>
    </source>
</evidence>
<dbReference type="GO" id="GO:0005524">
    <property type="term" value="F:ATP binding"/>
    <property type="evidence" value="ECO:0007669"/>
    <property type="project" value="UniProtKB-UniRule"/>
</dbReference>
<feature type="domain" description="DNA mismatch repair proteins mutS family" evidence="10">
    <location>
        <begin position="1061"/>
        <end position="1077"/>
    </location>
</feature>
<dbReference type="EMBL" id="UYYF01000641">
    <property type="protein sequence ID" value="VDM98795.1"/>
    <property type="molecule type" value="Genomic_DNA"/>
</dbReference>
<dbReference type="Pfam" id="PF05188">
    <property type="entry name" value="MutS_II"/>
    <property type="match status" value="1"/>
</dbReference>
<gene>
    <name evidence="11" type="ORF">TCLT_LOCUS2698</name>
</gene>
<dbReference type="GO" id="GO:0006298">
    <property type="term" value="P:mismatch repair"/>
    <property type="evidence" value="ECO:0007669"/>
    <property type="project" value="InterPro"/>
</dbReference>
<dbReference type="OMA" id="TPMMAQY"/>
<dbReference type="Pfam" id="PF05192">
    <property type="entry name" value="MutS_III"/>
    <property type="match status" value="1"/>
</dbReference>
<comment type="similarity">
    <text evidence="1 6 7">Belongs to the DNA mismatch repair MutS family.</text>
</comment>
<dbReference type="InterPro" id="IPR017261">
    <property type="entry name" value="DNA_mismatch_repair_MutS/MSH"/>
</dbReference>
<dbReference type="InterPro" id="IPR036678">
    <property type="entry name" value="MutS_con_dom_sf"/>
</dbReference>
<feature type="region of interest" description="Disordered" evidence="9">
    <location>
        <begin position="119"/>
        <end position="177"/>
    </location>
</feature>
<dbReference type="InterPro" id="IPR016151">
    <property type="entry name" value="DNA_mismatch_repair_MutS_N"/>
</dbReference>
<keyword evidence="2 6" id="KW-0547">Nucleotide-binding</keyword>
<dbReference type="Gene3D" id="3.40.50.300">
    <property type="entry name" value="P-loop containing nucleotide triphosphate hydrolases"/>
    <property type="match status" value="1"/>
</dbReference>
<dbReference type="InterPro" id="IPR007861">
    <property type="entry name" value="DNA_mismatch_repair_MutS_clamp"/>
</dbReference>
<dbReference type="FunFam" id="3.40.1170.10:FF:000002">
    <property type="entry name" value="DNA mismatch repair protein"/>
    <property type="match status" value="1"/>
</dbReference>
<dbReference type="Gene3D" id="3.30.420.110">
    <property type="entry name" value="MutS, connector domain"/>
    <property type="match status" value="1"/>
</dbReference>
<dbReference type="Gene3D" id="3.40.1170.10">
    <property type="entry name" value="DNA repair protein MutS, domain I"/>
    <property type="match status" value="1"/>
</dbReference>
<dbReference type="InterPro" id="IPR007695">
    <property type="entry name" value="DNA_mismatch_repair_MutS-lik_N"/>
</dbReference>
<feature type="coiled-coil region" evidence="8">
    <location>
        <begin position="862"/>
        <end position="889"/>
    </location>
</feature>
<dbReference type="InterPro" id="IPR007860">
    <property type="entry name" value="DNA_mmatch_repair_MutS_con_dom"/>
</dbReference>
<keyword evidence="5 6" id="KW-0238">DNA-binding</keyword>
<proteinExistence type="inferred from homology"/>
<dbReference type="SMART" id="SM00534">
    <property type="entry name" value="MUTSac"/>
    <property type="match status" value="1"/>
</dbReference>
<accession>A0A0N5CR47</accession>
<feature type="compositionally biased region" description="Polar residues" evidence="9">
    <location>
        <begin position="150"/>
        <end position="177"/>
    </location>
</feature>
<keyword evidence="4 6" id="KW-0067">ATP-binding</keyword>
<dbReference type="GO" id="GO:0030983">
    <property type="term" value="F:mismatched DNA binding"/>
    <property type="evidence" value="ECO:0007669"/>
    <property type="project" value="UniProtKB-UniRule"/>
</dbReference>
<dbReference type="Pfam" id="PF00488">
    <property type="entry name" value="MutS_V"/>
    <property type="match status" value="1"/>
</dbReference>
<comment type="function">
    <text evidence="6 7">Component of the post-replicative DNA mismatch repair system (MMR).</text>
</comment>
<dbReference type="SUPFAM" id="SSF52540">
    <property type="entry name" value="P-loop containing nucleoside triphosphate hydrolases"/>
    <property type="match status" value="1"/>
</dbReference>
<dbReference type="InterPro" id="IPR000432">
    <property type="entry name" value="DNA_mismatch_repair_MutS_C"/>
</dbReference>
<dbReference type="FunFam" id="1.10.1420.10:FF:000005">
    <property type="entry name" value="DNA mismatch repair protein"/>
    <property type="match status" value="1"/>
</dbReference>
<keyword evidence="3 6" id="KW-0227">DNA damage</keyword>
<dbReference type="AlphaFoldDB" id="A0A0N5CR47"/>
<evidence type="ECO:0000256" key="3">
    <source>
        <dbReference type="ARBA" id="ARBA00022763"/>
    </source>
</evidence>
<keyword evidence="12" id="KW-1185">Reference proteome</keyword>
<dbReference type="InterPro" id="IPR036187">
    <property type="entry name" value="DNA_mismatch_repair_MutS_sf"/>
</dbReference>
<evidence type="ECO:0000256" key="9">
    <source>
        <dbReference type="SAM" id="MobiDB-lite"/>
    </source>
</evidence>
<sequence length="1215" mass="137310">MAAKKQSSLLSFFIRDPNSKSTRQSALVENQMMNTPKNSTPLKASLSEAGVDVENLVQIDDPTSSKLIEQSLSGVLAGELSSVRKLSALKRRRVLISSDSEDDNGEIEKIDETDKKITKSKKARSSLPPQVTSLKRPDVSKPVSSKKLNRLSNTSGFSSESSRQIDGNKSLENPVSLSTSEGDLECARFPHLDFEFLQPDRIRDAAGHLSSHPDYCPRTLYVPEAFMKKQTPGHRQWWAAKSAFFDTILFFKVGKFYELYHMDAVVGVENLNLNYMRGSFAHCGFPEIAYGRFADQLVNRGYKVARVEQTETPTQLENRNKAEKINDKVVRREVCNITTPGTRTCGVLDGNDEQNALDSMDATARYLYAIAEKETDTTEYGVCFIDTTVGRFYIGCLSDSDSRSSLRTLFANYQPAQILFERGRVSSLTMTVYNSAVSAVPKEALVPKKEFLSSEHTLKLLANDKYFGASYDKWPVALLDMIDKDSLIPKCNPSYDACISALGAVVWYLKRCLIDVDMISMRQFEVYKPVSLTGPLLHEKAKFSLDHSEGSKRFWRGRRLVLDSLALKHLNIIPLDGNKKAKQWDPVTAKYTLYNVINKCITSAGKRLLRQWVCAPVCDCEIIESRQDAIEWLSKLELKKFIGVAEEHLRKVPDLERLVQKIHTLGLKYRADEHPDSRAQLFETMRYNKRKIRNLVQALEGFERIQDLHEEFVTNFSQNRKTVPFLLERCLGKEFPDVSLDIEHFKYNKRKIRDLVQVLEGFERIQDLHEEFNAFSHEKALEEGIIVPEKGVIQEYDDAVLNVNSCIHELNTYLNVIRKQLYCSSINFFGSGRSRYQLEIPEAIAANLGDDFELRSSRKGYKRMTTEELVKLVQNLDGAENQRDILRRDVMRRLFADFGDRSCKWLSVIERLAIFDVLLSLSRYHHDCGLKMCRPQFIQNSDKCVLKIKSGYHPSLAALSASGNGFTYIPNTVSLGGDTPSTILLTGPNMGGKSTLMRQVGVLVVLAQIGSFVPADEMKLTPVDRIFTRMGAGDRITAGQSTFYVELYETNSILRNATKHSLVIMDELGRGTSTYDGTAIAYAVLLDVSTRLLCRAFFSTHYHSLCLAVKNVSNIKAMHMACIVENENAEDPTIEDVTFLYTLADGTCPKSYGFFVAKLSGLKKEVIRTAFFASQRLNERKTPKNHMMELRRLAFDSECSADKLKEVIDLVLISS</sequence>
<reference evidence="11 12" key="2">
    <citation type="submission" date="2018-11" db="EMBL/GenBank/DDBJ databases">
        <authorList>
            <consortium name="Pathogen Informatics"/>
        </authorList>
    </citation>
    <scope>NUCLEOTIDE SEQUENCE [LARGE SCALE GENOMIC DNA]</scope>
</reference>
<dbReference type="OrthoDB" id="10252754at2759"/>
<dbReference type="STRING" id="103827.A0A0N5CR47"/>
<dbReference type="PANTHER" id="PTHR11361">
    <property type="entry name" value="DNA MISMATCH REPAIR PROTEIN MUTS FAMILY MEMBER"/>
    <property type="match status" value="1"/>
</dbReference>
<dbReference type="GO" id="GO:0032301">
    <property type="term" value="C:MutSalpha complex"/>
    <property type="evidence" value="ECO:0007669"/>
    <property type="project" value="TreeGrafter"/>
</dbReference>
<dbReference type="PIRSF" id="PIRSF037677">
    <property type="entry name" value="DNA_mis_repair_Msh6"/>
    <property type="match status" value="1"/>
</dbReference>
<evidence type="ECO:0000256" key="4">
    <source>
        <dbReference type="ARBA" id="ARBA00022840"/>
    </source>
</evidence>
<keyword evidence="6 7" id="KW-0234">DNA repair</keyword>
<evidence type="ECO:0000259" key="10">
    <source>
        <dbReference type="PROSITE" id="PS00486"/>
    </source>
</evidence>
<protein>
    <recommendedName>
        <fullName evidence="6">DNA mismatch repair protein</fullName>
    </recommendedName>
</protein>
<dbReference type="InterPro" id="IPR045076">
    <property type="entry name" value="MutS"/>
</dbReference>
<dbReference type="Pfam" id="PF05190">
    <property type="entry name" value="MutS_IV"/>
    <property type="match status" value="1"/>
</dbReference>
<dbReference type="Gene3D" id="1.10.1420.10">
    <property type="match status" value="2"/>
</dbReference>
<evidence type="ECO:0000256" key="7">
    <source>
        <dbReference type="RuleBase" id="RU003756"/>
    </source>
</evidence>
<dbReference type="SUPFAM" id="SSF53150">
    <property type="entry name" value="DNA repair protein MutS, domain II"/>
    <property type="match status" value="1"/>
</dbReference>
<evidence type="ECO:0000256" key="5">
    <source>
        <dbReference type="ARBA" id="ARBA00023125"/>
    </source>
</evidence>
<dbReference type="GO" id="GO:0140664">
    <property type="term" value="F:ATP-dependent DNA damage sensor activity"/>
    <property type="evidence" value="ECO:0007669"/>
    <property type="project" value="InterPro"/>
</dbReference>
<evidence type="ECO:0000256" key="1">
    <source>
        <dbReference type="ARBA" id="ARBA00006271"/>
    </source>
</evidence>
<evidence type="ECO:0000256" key="6">
    <source>
        <dbReference type="PIRNR" id="PIRNR037677"/>
    </source>
</evidence>
<dbReference type="SUPFAM" id="SSF55271">
    <property type="entry name" value="DNA repair protein MutS, domain I"/>
    <property type="match status" value="1"/>
</dbReference>
<dbReference type="InterPro" id="IPR007696">
    <property type="entry name" value="DNA_mismatch_repair_MutS_core"/>
</dbReference>
<dbReference type="SUPFAM" id="SSF48334">
    <property type="entry name" value="DNA repair protein MutS, domain III"/>
    <property type="match status" value="1"/>
</dbReference>
<reference evidence="13" key="1">
    <citation type="submission" date="2017-02" db="UniProtKB">
        <authorList>
            <consortium name="WormBaseParasite"/>
        </authorList>
    </citation>
    <scope>IDENTIFICATION</scope>
</reference>
<evidence type="ECO:0000313" key="13">
    <source>
        <dbReference type="WBParaSite" id="TCLT_0000269701-mRNA-1"/>
    </source>
</evidence>
<keyword evidence="8" id="KW-0175">Coiled coil</keyword>
<organism evidence="13">
    <name type="scientific">Thelazia callipaeda</name>
    <name type="common">Oriental eyeworm</name>
    <name type="synonym">Parasitic nematode</name>
    <dbReference type="NCBI Taxonomy" id="103827"/>
    <lineage>
        <taxon>Eukaryota</taxon>
        <taxon>Metazoa</taxon>
        <taxon>Ecdysozoa</taxon>
        <taxon>Nematoda</taxon>
        <taxon>Chromadorea</taxon>
        <taxon>Rhabditida</taxon>
        <taxon>Spirurina</taxon>
        <taxon>Spiruromorpha</taxon>
        <taxon>Thelazioidea</taxon>
        <taxon>Thelaziidae</taxon>
        <taxon>Thelazia</taxon>
    </lineage>
</organism>
<dbReference type="InterPro" id="IPR027417">
    <property type="entry name" value="P-loop_NTPase"/>
</dbReference>
<evidence type="ECO:0000256" key="2">
    <source>
        <dbReference type="ARBA" id="ARBA00022741"/>
    </source>
</evidence>
<evidence type="ECO:0000256" key="8">
    <source>
        <dbReference type="SAM" id="Coils"/>
    </source>
</evidence>
<dbReference type="Pfam" id="PF01624">
    <property type="entry name" value="MutS_I"/>
    <property type="match status" value="1"/>
</dbReference>
<dbReference type="PANTHER" id="PTHR11361:SF148">
    <property type="entry name" value="DNA MISMATCH REPAIR PROTEIN MSH6"/>
    <property type="match status" value="1"/>
</dbReference>
<dbReference type="PROSITE" id="PS00486">
    <property type="entry name" value="DNA_MISMATCH_REPAIR_2"/>
    <property type="match status" value="1"/>
</dbReference>
<dbReference type="Proteomes" id="UP000276776">
    <property type="component" value="Unassembled WGS sequence"/>
</dbReference>
<dbReference type="SMART" id="SM00533">
    <property type="entry name" value="MUTSd"/>
    <property type="match status" value="1"/>
</dbReference>
<evidence type="ECO:0000313" key="12">
    <source>
        <dbReference type="Proteomes" id="UP000276776"/>
    </source>
</evidence>
<dbReference type="WBParaSite" id="TCLT_0000269701-mRNA-1">
    <property type="protein sequence ID" value="TCLT_0000269701-mRNA-1"/>
    <property type="gene ID" value="TCLT_0000269701"/>
</dbReference>
<name>A0A0N5CR47_THECL</name>